<reference evidence="2" key="1">
    <citation type="submission" date="2023-10" db="EMBL/GenBank/DDBJ databases">
        <authorList>
            <person name="Chen Y."/>
            <person name="Shah S."/>
            <person name="Dougan E. K."/>
            <person name="Thang M."/>
            <person name="Chan C."/>
        </authorList>
    </citation>
    <scope>NUCLEOTIDE SEQUENCE [LARGE SCALE GENOMIC DNA]</scope>
</reference>
<comment type="caution">
    <text evidence="2">The sequence shown here is derived from an EMBL/GenBank/DDBJ whole genome shotgun (WGS) entry which is preliminary data.</text>
</comment>
<feature type="region of interest" description="Disordered" evidence="1">
    <location>
        <begin position="138"/>
        <end position="186"/>
    </location>
</feature>
<evidence type="ECO:0000313" key="3">
    <source>
        <dbReference type="Proteomes" id="UP001189429"/>
    </source>
</evidence>
<feature type="compositionally biased region" description="Gly residues" evidence="1">
    <location>
        <begin position="665"/>
        <end position="677"/>
    </location>
</feature>
<dbReference type="Proteomes" id="UP001189429">
    <property type="component" value="Unassembled WGS sequence"/>
</dbReference>
<protein>
    <submittedName>
        <fullName evidence="2">Uncharacterized protein</fullName>
    </submittedName>
</protein>
<feature type="region of interest" description="Disordered" evidence="1">
    <location>
        <begin position="643"/>
        <end position="685"/>
    </location>
</feature>
<evidence type="ECO:0000256" key="1">
    <source>
        <dbReference type="SAM" id="MobiDB-lite"/>
    </source>
</evidence>
<name>A0ABN9S6P4_9DINO</name>
<organism evidence="2 3">
    <name type="scientific">Prorocentrum cordatum</name>
    <dbReference type="NCBI Taxonomy" id="2364126"/>
    <lineage>
        <taxon>Eukaryota</taxon>
        <taxon>Sar</taxon>
        <taxon>Alveolata</taxon>
        <taxon>Dinophyceae</taxon>
        <taxon>Prorocentrales</taxon>
        <taxon>Prorocentraceae</taxon>
        <taxon>Prorocentrum</taxon>
    </lineage>
</organism>
<keyword evidence="3" id="KW-1185">Reference proteome</keyword>
<accession>A0ABN9S6P4</accession>
<dbReference type="EMBL" id="CAUYUJ010009724">
    <property type="protein sequence ID" value="CAK0827526.1"/>
    <property type="molecule type" value="Genomic_DNA"/>
</dbReference>
<proteinExistence type="predicted"/>
<evidence type="ECO:0000313" key="2">
    <source>
        <dbReference type="EMBL" id="CAK0827526.1"/>
    </source>
</evidence>
<sequence length="704" mass="75238">MPIAGAGKLIEAMRNLKHSSQDAKKAEQRLRNMWEEATSDNVQLWLALRELGFKRTKKSEFEDAKNKFVSEKTNRIISECWLVHKRNGQTCKQRSGSPNLPKGLDPSKVWIVDKCIPLEKLGAGVMMWETAVGNRLSVRPSQEGTPAVEDGPAPGSPKGDGADSELCPPEKKRPRLQRHDSDPGGACTMHKIAQRTADCIEKKQFRSSDLSRSDTVEFWTRSFVKHVETAGAGPFPEHFSDCVKGAVKATLNSRCYSELKHLTAWLQKLTEKAPALVPKMGQAMVQLASFDPTSTKAPDSSMLDIYGSYNFADSELHKDLTQQKAGFALRALKKNTATPFGERAAKARGLLDASASSLTNEQKPELSVVATVFGDATQHAKVMYMLESADRFAILREWADKREFLVLEVFFGDASTCKKLGRDATGKACGLLAEDQTAANLLKQSTAKTLFEAFRALQSRTAKATQKGDVPEASEAKLQAFRKGDPGGAWSEAEVLLAQRWVESSTALSKALGKHSVERGPFLGVVLGHSQARKAPTNDPKSSGAASCEAVASAEAAAPPTAEAAASAAASAQASLAHPAGQGAAAPPAGAAAAADGEQWAVGDKCVLSAVKNKAALNEQKAFVRKVLSKKLRVQLETGPWKGQEVDLEKQRARNSSDVTPATGGPPGGAASHGGGAQAEADAEAQTANKAKFVALFGKTDDIQ</sequence>
<gene>
    <name evidence="2" type="ORF">PCOR1329_LOCUS27039</name>
</gene>